<sequence length="156" mass="18143">MRSSEMSFIVKLNEFLRISEEYKLSDASYQSDDGEFEDCAYTIDRYDDSESSKRNRFTLESDQVCLCGYDEEGMPNCKCPRTKRRSSSVDSDGFKYLKYSGINKQGKTIPRWAVDNKLLGNFCRFQKKQPEYTQLLGNLRPEKLLPSCEDDDAIFQ</sequence>
<dbReference type="AlphaFoldDB" id="A0AAD1UJ81"/>
<name>A0AAD1UJ81_EUPCR</name>
<organism evidence="1 2">
    <name type="scientific">Euplotes crassus</name>
    <dbReference type="NCBI Taxonomy" id="5936"/>
    <lineage>
        <taxon>Eukaryota</taxon>
        <taxon>Sar</taxon>
        <taxon>Alveolata</taxon>
        <taxon>Ciliophora</taxon>
        <taxon>Intramacronucleata</taxon>
        <taxon>Spirotrichea</taxon>
        <taxon>Hypotrichia</taxon>
        <taxon>Euplotida</taxon>
        <taxon>Euplotidae</taxon>
        <taxon>Moneuplotes</taxon>
    </lineage>
</organism>
<gene>
    <name evidence="1" type="ORF">ECRASSUSDP1_LOCUS9020</name>
</gene>
<dbReference type="Proteomes" id="UP001295684">
    <property type="component" value="Unassembled WGS sequence"/>
</dbReference>
<reference evidence="1" key="1">
    <citation type="submission" date="2023-07" db="EMBL/GenBank/DDBJ databases">
        <authorList>
            <consortium name="AG Swart"/>
            <person name="Singh M."/>
            <person name="Singh A."/>
            <person name="Seah K."/>
            <person name="Emmerich C."/>
        </authorList>
    </citation>
    <scope>NUCLEOTIDE SEQUENCE</scope>
    <source>
        <strain evidence="1">DP1</strain>
    </source>
</reference>
<evidence type="ECO:0000313" key="1">
    <source>
        <dbReference type="EMBL" id="CAI2367732.1"/>
    </source>
</evidence>
<evidence type="ECO:0000313" key="2">
    <source>
        <dbReference type="Proteomes" id="UP001295684"/>
    </source>
</evidence>
<protein>
    <submittedName>
        <fullName evidence="1">Uncharacterized protein</fullName>
    </submittedName>
</protein>
<dbReference type="EMBL" id="CAMPGE010008848">
    <property type="protein sequence ID" value="CAI2367732.1"/>
    <property type="molecule type" value="Genomic_DNA"/>
</dbReference>
<keyword evidence="2" id="KW-1185">Reference proteome</keyword>
<comment type="caution">
    <text evidence="1">The sequence shown here is derived from an EMBL/GenBank/DDBJ whole genome shotgun (WGS) entry which is preliminary data.</text>
</comment>
<accession>A0AAD1UJ81</accession>
<proteinExistence type="predicted"/>